<proteinExistence type="predicted"/>
<accession>A0AA86THL9</accession>
<evidence type="ECO:0000313" key="3">
    <source>
        <dbReference type="Proteomes" id="UP001642409"/>
    </source>
</evidence>
<name>A0AA86THL9_9EUKA</name>
<dbReference type="Proteomes" id="UP001642409">
    <property type="component" value="Unassembled WGS sequence"/>
</dbReference>
<dbReference type="EMBL" id="CAXDID020000320">
    <property type="protein sequence ID" value="CAL6076595.1"/>
    <property type="molecule type" value="Genomic_DNA"/>
</dbReference>
<dbReference type="EMBL" id="CATOUU010000132">
    <property type="protein sequence ID" value="CAI9917486.1"/>
    <property type="molecule type" value="Genomic_DNA"/>
</dbReference>
<comment type="caution">
    <text evidence="1">The sequence shown here is derived from an EMBL/GenBank/DDBJ whole genome shotgun (WGS) entry which is preliminary data.</text>
</comment>
<gene>
    <name evidence="1" type="ORF">HINF_LOCUS5131</name>
    <name evidence="2" type="ORF">HINF_LOCUS57766</name>
</gene>
<dbReference type="AlphaFoldDB" id="A0AA86THL9"/>
<protein>
    <submittedName>
        <fullName evidence="2">Hypothetical_protein</fullName>
    </submittedName>
</protein>
<reference evidence="1" key="1">
    <citation type="submission" date="2023-06" db="EMBL/GenBank/DDBJ databases">
        <authorList>
            <person name="Kurt Z."/>
        </authorList>
    </citation>
    <scope>NUCLEOTIDE SEQUENCE</scope>
</reference>
<organism evidence="1">
    <name type="scientific">Hexamita inflata</name>
    <dbReference type="NCBI Taxonomy" id="28002"/>
    <lineage>
        <taxon>Eukaryota</taxon>
        <taxon>Metamonada</taxon>
        <taxon>Diplomonadida</taxon>
        <taxon>Hexamitidae</taxon>
        <taxon>Hexamitinae</taxon>
        <taxon>Hexamita</taxon>
    </lineage>
</organism>
<sequence>MKAKYLPIVQQYAKQYDQYGINGPSGYGPFLHISGDQELHDLRFVSELGITHLDLYSCQNAHALRAHTNLRAYAHYGSALKTTKGVERLVGLEFLCLGENQIVELNIRGLHKLKNLWVKTYCLVRYHEVLHFQFSHYQ</sequence>
<reference evidence="2 3" key="2">
    <citation type="submission" date="2024-07" db="EMBL/GenBank/DDBJ databases">
        <authorList>
            <person name="Akdeniz Z."/>
        </authorList>
    </citation>
    <scope>NUCLEOTIDE SEQUENCE [LARGE SCALE GENOMIC DNA]</scope>
</reference>
<evidence type="ECO:0000313" key="1">
    <source>
        <dbReference type="EMBL" id="CAI9917486.1"/>
    </source>
</evidence>
<evidence type="ECO:0000313" key="2">
    <source>
        <dbReference type="EMBL" id="CAL6076595.1"/>
    </source>
</evidence>
<keyword evidence="3" id="KW-1185">Reference proteome</keyword>